<dbReference type="Proteomes" id="UP000008694">
    <property type="component" value="Unassembled WGS sequence"/>
</dbReference>
<name>D7LKQ8_ARALL</name>
<feature type="region of interest" description="Disordered" evidence="1">
    <location>
        <begin position="1"/>
        <end position="20"/>
    </location>
</feature>
<protein>
    <submittedName>
        <fullName evidence="2">Predicted protein</fullName>
    </submittedName>
</protein>
<dbReference type="Gramene" id="Al_scaffold_0004_2350">
    <property type="protein sequence ID" value="Al_scaffold_0004_2350"/>
    <property type="gene ID" value="Al_scaffold_0004_2350"/>
</dbReference>
<sequence>MDHQRRKRKQNEIGTFPFLFSHSKPNHREEKVRNRDHLRRKLRQIGESLKRGGAKSKGFEDLVVVKSIGCEILNRGGPKVVPHEVMNDGEWTTPYIKILLLTLNVAMLRASKCSNS</sequence>
<organism evidence="3">
    <name type="scientific">Arabidopsis lyrata subsp. lyrata</name>
    <name type="common">Lyre-leaved rock-cress</name>
    <dbReference type="NCBI Taxonomy" id="81972"/>
    <lineage>
        <taxon>Eukaryota</taxon>
        <taxon>Viridiplantae</taxon>
        <taxon>Streptophyta</taxon>
        <taxon>Embryophyta</taxon>
        <taxon>Tracheophyta</taxon>
        <taxon>Spermatophyta</taxon>
        <taxon>Magnoliopsida</taxon>
        <taxon>eudicotyledons</taxon>
        <taxon>Gunneridae</taxon>
        <taxon>Pentapetalae</taxon>
        <taxon>rosids</taxon>
        <taxon>malvids</taxon>
        <taxon>Brassicales</taxon>
        <taxon>Brassicaceae</taxon>
        <taxon>Camelineae</taxon>
        <taxon>Arabidopsis</taxon>
    </lineage>
</organism>
<dbReference type="EMBL" id="GL348716">
    <property type="protein sequence ID" value="EFH57812.1"/>
    <property type="molecule type" value="Genomic_DNA"/>
</dbReference>
<evidence type="ECO:0000256" key="1">
    <source>
        <dbReference type="SAM" id="MobiDB-lite"/>
    </source>
</evidence>
<evidence type="ECO:0000313" key="3">
    <source>
        <dbReference type="Proteomes" id="UP000008694"/>
    </source>
</evidence>
<reference evidence="3" key="1">
    <citation type="journal article" date="2011" name="Nat. Genet.">
        <title>The Arabidopsis lyrata genome sequence and the basis of rapid genome size change.</title>
        <authorList>
            <person name="Hu T.T."/>
            <person name="Pattyn P."/>
            <person name="Bakker E.G."/>
            <person name="Cao J."/>
            <person name="Cheng J.-F."/>
            <person name="Clark R.M."/>
            <person name="Fahlgren N."/>
            <person name="Fawcett J.A."/>
            <person name="Grimwood J."/>
            <person name="Gundlach H."/>
            <person name="Haberer G."/>
            <person name="Hollister J.D."/>
            <person name="Ossowski S."/>
            <person name="Ottilar R.P."/>
            <person name="Salamov A.A."/>
            <person name="Schneeberger K."/>
            <person name="Spannagl M."/>
            <person name="Wang X."/>
            <person name="Yang L."/>
            <person name="Nasrallah M.E."/>
            <person name="Bergelson J."/>
            <person name="Carrington J.C."/>
            <person name="Gaut B.S."/>
            <person name="Schmutz J."/>
            <person name="Mayer K.F.X."/>
            <person name="Van de Peer Y."/>
            <person name="Grigoriev I.V."/>
            <person name="Nordborg M."/>
            <person name="Weigel D."/>
            <person name="Guo Y.-L."/>
        </authorList>
    </citation>
    <scope>NUCLEOTIDE SEQUENCE [LARGE SCALE GENOMIC DNA]</scope>
    <source>
        <strain evidence="3">cv. MN47</strain>
    </source>
</reference>
<accession>D7LKQ8</accession>
<proteinExistence type="predicted"/>
<dbReference type="AlphaFoldDB" id="D7LKQ8"/>
<dbReference type="HOGENOM" id="CLU_2100223_0_0_1"/>
<evidence type="ECO:0000313" key="2">
    <source>
        <dbReference type="EMBL" id="EFH57812.1"/>
    </source>
</evidence>
<keyword evidence="3" id="KW-1185">Reference proteome</keyword>
<gene>
    <name evidence="2" type="ORF">ARALYDRAFT_669631</name>
</gene>